<dbReference type="GO" id="GO:0055129">
    <property type="term" value="P:L-proline biosynthetic process"/>
    <property type="evidence" value="ECO:0007669"/>
    <property type="project" value="UniProtKB-UniRule"/>
</dbReference>
<evidence type="ECO:0000259" key="8">
    <source>
        <dbReference type="Pfam" id="PF00171"/>
    </source>
</evidence>
<dbReference type="Gene3D" id="3.40.309.10">
    <property type="entry name" value="Aldehyde Dehydrogenase, Chain A, domain 2"/>
    <property type="match status" value="1"/>
</dbReference>
<dbReference type="InterPro" id="IPR016163">
    <property type="entry name" value="Ald_DH_C"/>
</dbReference>
<dbReference type="FunFam" id="3.40.309.10:FF:000006">
    <property type="entry name" value="Gamma-glutamyl phosphate reductase"/>
    <property type="match status" value="1"/>
</dbReference>
<dbReference type="InterPro" id="IPR020593">
    <property type="entry name" value="G-glutamylP_reductase_CS"/>
</dbReference>
<sequence length="410" mass="46745">MRNFVQNIKKNSQKLYNLNPKLKENIILDFAKILKENSNFILEENLKDLHDFKKDDALKDRLLLNKNRLEDLCLSLEKIAYLKDPIGSIIEGWVNEDGLLIQKIRIPIGLICVIYEARPALSAEIIALMLKSSNACILKGGSEAKNTNAAIFSLINKILEKYHLNDCFSMLFSKDDVYSILKMDDLIDVIIPRGSSKMIQELSKNTKIPLIKQDKGLCHIFVDYNASLEQAVNIIINAKCQRVSVCNALETLLVHESVAKNFFKLLIPRLEEFKVKIHVCKNTFSFFENSNLEYILADDETFYTEWLAYELSIKIVKDCQEAIEHINKYSSYHSEAILSNDFNNIEKFKKTIQSACVYVNASTRFSDGSKFGFGGEVGISTNKLHARGPMGINEICTYKYIIDGQGQIRI</sequence>
<proteinExistence type="inferred from homology"/>
<dbReference type="PANTHER" id="PTHR11063:SF8">
    <property type="entry name" value="DELTA-1-PYRROLINE-5-CARBOXYLATE SYNTHASE"/>
    <property type="match status" value="1"/>
</dbReference>
<dbReference type="GO" id="GO:0005737">
    <property type="term" value="C:cytoplasm"/>
    <property type="evidence" value="ECO:0007669"/>
    <property type="project" value="UniProtKB-SubCell"/>
</dbReference>
<evidence type="ECO:0000256" key="6">
    <source>
        <dbReference type="ARBA" id="ARBA00049024"/>
    </source>
</evidence>
<keyword evidence="2 7" id="KW-0028">Amino-acid biosynthesis</keyword>
<keyword evidence="5 7" id="KW-0560">Oxidoreductase</keyword>
<comment type="function">
    <text evidence="7">Catalyzes the NADPH-dependent reduction of L-glutamate 5-phosphate into L-glutamate 5-semialdehyde and phosphate. The product spontaneously undergoes cyclization to form 1-pyrroline-5-carboxylate.</text>
</comment>
<dbReference type="CDD" id="cd07079">
    <property type="entry name" value="ALDH_F18-19_ProA-GPR"/>
    <property type="match status" value="1"/>
</dbReference>
<dbReference type="InterPro" id="IPR012134">
    <property type="entry name" value="Glu-5-SA_DH"/>
</dbReference>
<dbReference type="NCBIfam" id="NF001221">
    <property type="entry name" value="PRK00197.1"/>
    <property type="match status" value="1"/>
</dbReference>
<dbReference type="UniPathway" id="UPA00098">
    <property type="reaction ID" value="UER00360"/>
</dbReference>
<comment type="caution">
    <text evidence="9">The sequence shown here is derived from an EMBL/GenBank/DDBJ whole genome shotgun (WGS) entry which is preliminary data.</text>
</comment>
<evidence type="ECO:0000256" key="2">
    <source>
        <dbReference type="ARBA" id="ARBA00022605"/>
    </source>
</evidence>
<gene>
    <name evidence="7" type="primary">proA</name>
    <name evidence="9" type="ORF">DU473_05805</name>
</gene>
<dbReference type="RefSeq" id="WP_131163869.1">
    <property type="nucleotide sequence ID" value="NZ_CP076657.1"/>
</dbReference>
<evidence type="ECO:0000256" key="1">
    <source>
        <dbReference type="ARBA" id="ARBA00004985"/>
    </source>
</evidence>
<keyword evidence="10" id="KW-1185">Reference proteome</keyword>
<dbReference type="InterPro" id="IPR016161">
    <property type="entry name" value="Ald_DH/histidinol_DH"/>
</dbReference>
<comment type="similarity">
    <text evidence="7">Belongs to the gamma-glutamyl phosphate reductase family.</text>
</comment>
<dbReference type="Pfam" id="PF00171">
    <property type="entry name" value="Aldedh"/>
    <property type="match status" value="2"/>
</dbReference>
<evidence type="ECO:0000256" key="4">
    <source>
        <dbReference type="ARBA" id="ARBA00022857"/>
    </source>
</evidence>
<comment type="pathway">
    <text evidence="1 7">Amino-acid biosynthesis; L-proline biosynthesis; L-glutamate 5-semialdehyde from L-glutamate: step 2/2.</text>
</comment>
<comment type="catalytic activity">
    <reaction evidence="6 7">
        <text>L-glutamate 5-semialdehyde + phosphate + NADP(+) = L-glutamyl 5-phosphate + NADPH + H(+)</text>
        <dbReference type="Rhea" id="RHEA:19541"/>
        <dbReference type="ChEBI" id="CHEBI:15378"/>
        <dbReference type="ChEBI" id="CHEBI:43474"/>
        <dbReference type="ChEBI" id="CHEBI:57783"/>
        <dbReference type="ChEBI" id="CHEBI:58066"/>
        <dbReference type="ChEBI" id="CHEBI:58274"/>
        <dbReference type="ChEBI" id="CHEBI:58349"/>
        <dbReference type="EC" id="1.2.1.41"/>
    </reaction>
</comment>
<keyword evidence="4 7" id="KW-0521">NADP</keyword>
<evidence type="ECO:0000313" key="9">
    <source>
        <dbReference type="EMBL" id="TBR80283.1"/>
    </source>
</evidence>
<evidence type="ECO:0000256" key="7">
    <source>
        <dbReference type="HAMAP-Rule" id="MF_00412"/>
    </source>
</evidence>
<organism evidence="9 10">
    <name type="scientific">Campylobacter novaezeelandiae</name>
    <dbReference type="NCBI Taxonomy" id="2267891"/>
    <lineage>
        <taxon>Bacteria</taxon>
        <taxon>Pseudomonadati</taxon>
        <taxon>Campylobacterota</taxon>
        <taxon>Epsilonproteobacteria</taxon>
        <taxon>Campylobacterales</taxon>
        <taxon>Campylobacteraceae</taxon>
        <taxon>Campylobacter</taxon>
    </lineage>
</organism>
<dbReference type="GO" id="GO:0004350">
    <property type="term" value="F:glutamate-5-semialdehyde dehydrogenase activity"/>
    <property type="evidence" value="ECO:0007669"/>
    <property type="project" value="UniProtKB-UniRule"/>
</dbReference>
<accession>A0A4V2JQG4</accession>
<dbReference type="HAMAP" id="MF_00412">
    <property type="entry name" value="ProA"/>
    <property type="match status" value="1"/>
</dbReference>
<evidence type="ECO:0000256" key="5">
    <source>
        <dbReference type="ARBA" id="ARBA00023002"/>
    </source>
</evidence>
<dbReference type="SUPFAM" id="SSF53720">
    <property type="entry name" value="ALDH-like"/>
    <property type="match status" value="1"/>
</dbReference>
<dbReference type="PROSITE" id="PS01223">
    <property type="entry name" value="PROA"/>
    <property type="match status" value="1"/>
</dbReference>
<comment type="subcellular location">
    <subcellularLocation>
        <location evidence="7">Cytoplasm</location>
    </subcellularLocation>
</comment>
<dbReference type="InterPro" id="IPR015590">
    <property type="entry name" value="Aldehyde_DH_dom"/>
</dbReference>
<dbReference type="AlphaFoldDB" id="A0A4V2JQG4"/>
<feature type="domain" description="Aldehyde dehydrogenase" evidence="8">
    <location>
        <begin position="97"/>
        <end position="276"/>
    </location>
</feature>
<name>A0A4V2JQG4_9BACT</name>
<dbReference type="InterPro" id="IPR016162">
    <property type="entry name" value="Ald_DH_N"/>
</dbReference>
<dbReference type="Gene3D" id="3.40.605.10">
    <property type="entry name" value="Aldehyde Dehydrogenase, Chain A, domain 1"/>
    <property type="match status" value="1"/>
</dbReference>
<dbReference type="GO" id="GO:0050661">
    <property type="term" value="F:NADP binding"/>
    <property type="evidence" value="ECO:0007669"/>
    <property type="project" value="InterPro"/>
</dbReference>
<evidence type="ECO:0000313" key="10">
    <source>
        <dbReference type="Proteomes" id="UP000292583"/>
    </source>
</evidence>
<reference evidence="9 10" key="1">
    <citation type="submission" date="2018-07" db="EMBL/GenBank/DDBJ databases">
        <title>Campylobacter zealandensis sp. nov., isolated from birds and water in New Zealand.</title>
        <authorList>
            <person name="Wilkinson D.A."/>
            <person name="Biggs P.J."/>
            <person name="French N.P."/>
            <person name="Midwinter A.C."/>
        </authorList>
    </citation>
    <scope>NUCLEOTIDE SEQUENCE [LARGE SCALE GENOMIC DNA]</scope>
    <source>
        <strain evidence="9 10">B423b</strain>
    </source>
</reference>
<dbReference type="Proteomes" id="UP000292583">
    <property type="component" value="Unassembled WGS sequence"/>
</dbReference>
<dbReference type="NCBIfam" id="TIGR00407">
    <property type="entry name" value="proA"/>
    <property type="match status" value="1"/>
</dbReference>
<dbReference type="OrthoDB" id="9809970at2"/>
<dbReference type="EMBL" id="QPGR01000010">
    <property type="protein sequence ID" value="TBR80283.1"/>
    <property type="molecule type" value="Genomic_DNA"/>
</dbReference>
<keyword evidence="7" id="KW-0963">Cytoplasm</keyword>
<dbReference type="EC" id="1.2.1.41" evidence="7"/>
<feature type="domain" description="Aldehyde dehydrogenase" evidence="8">
    <location>
        <begin position="311"/>
        <end position="400"/>
    </location>
</feature>
<protein>
    <recommendedName>
        <fullName evidence="7">Gamma-glutamyl phosphate reductase</fullName>
        <shortName evidence="7">GPR</shortName>
        <ecNumber evidence="7">1.2.1.41</ecNumber>
    </recommendedName>
    <alternativeName>
        <fullName evidence="7">Glutamate-5-semialdehyde dehydrogenase</fullName>
    </alternativeName>
    <alternativeName>
        <fullName evidence="7">Glutamyl-gamma-semialdehyde dehydrogenase</fullName>
        <shortName evidence="7">GSA dehydrogenase</shortName>
    </alternativeName>
</protein>
<dbReference type="PANTHER" id="PTHR11063">
    <property type="entry name" value="GLUTAMATE SEMIALDEHYDE DEHYDROGENASE"/>
    <property type="match status" value="1"/>
</dbReference>
<keyword evidence="3 7" id="KW-0641">Proline biosynthesis</keyword>
<dbReference type="InterPro" id="IPR000965">
    <property type="entry name" value="GPR_dom"/>
</dbReference>
<dbReference type="PIRSF" id="PIRSF000151">
    <property type="entry name" value="GPR"/>
    <property type="match status" value="1"/>
</dbReference>
<evidence type="ECO:0000256" key="3">
    <source>
        <dbReference type="ARBA" id="ARBA00022650"/>
    </source>
</evidence>